<dbReference type="InterPro" id="IPR041527">
    <property type="entry name" value="YhcG_N"/>
</dbReference>
<accession>A0A1M4MK39</accession>
<protein>
    <recommendedName>
        <fullName evidence="2">YhcG N-terminal domain-containing protein</fullName>
    </recommendedName>
</protein>
<dbReference type="Pfam" id="PF17761">
    <property type="entry name" value="DUF1016_N"/>
    <property type="match status" value="1"/>
</dbReference>
<evidence type="ECO:0000259" key="2">
    <source>
        <dbReference type="Pfam" id="PF17761"/>
    </source>
</evidence>
<organism evidence="3 4">
    <name type="scientific">Methanoculleus chikugoensis</name>
    <dbReference type="NCBI Taxonomy" id="118126"/>
    <lineage>
        <taxon>Archaea</taxon>
        <taxon>Methanobacteriati</taxon>
        <taxon>Methanobacteriota</taxon>
        <taxon>Stenosarchaea group</taxon>
        <taxon>Methanomicrobia</taxon>
        <taxon>Methanomicrobiales</taxon>
        <taxon>Methanomicrobiaceae</taxon>
        <taxon>Methanoculleus</taxon>
    </lineage>
</organism>
<dbReference type="PANTHER" id="PTHR30547">
    <property type="entry name" value="UNCHARACTERIZED PROTEIN YHCG-RELATED"/>
    <property type="match status" value="1"/>
</dbReference>
<dbReference type="Proteomes" id="UP000184671">
    <property type="component" value="Unassembled WGS sequence"/>
</dbReference>
<feature type="region of interest" description="Disordered" evidence="1">
    <location>
        <begin position="128"/>
        <end position="190"/>
    </location>
</feature>
<feature type="domain" description="YhcG N-terminal" evidence="2">
    <location>
        <begin position="1"/>
        <end position="67"/>
    </location>
</feature>
<dbReference type="STRING" id="118126.L21_1197"/>
<reference evidence="3 4" key="1">
    <citation type="submission" date="2016-08" db="EMBL/GenBank/DDBJ databases">
        <authorList>
            <person name="Seilhamer J.J."/>
        </authorList>
    </citation>
    <scope>NUCLEOTIDE SEQUENCE [LARGE SCALE GENOMIC DNA]</scope>
    <source>
        <strain evidence="3">L21-II-0</strain>
    </source>
</reference>
<evidence type="ECO:0000313" key="4">
    <source>
        <dbReference type="Proteomes" id="UP000184671"/>
    </source>
</evidence>
<proteinExistence type="predicted"/>
<dbReference type="InterPro" id="IPR053148">
    <property type="entry name" value="PD-DEXK-like_domain"/>
</dbReference>
<evidence type="ECO:0000256" key="1">
    <source>
        <dbReference type="SAM" id="MobiDB-lite"/>
    </source>
</evidence>
<dbReference type="RefSeq" id="WP_256712478.1">
    <property type="nucleotide sequence ID" value="NZ_FMID01000028.1"/>
</dbReference>
<dbReference type="PANTHER" id="PTHR30547:SF0">
    <property type="entry name" value="BLR8175 PROTEIN"/>
    <property type="match status" value="1"/>
</dbReference>
<sequence>MSAFARAYPDEAIVQEVLAQITWYHTVTLLDKVKDPAAREWYIRKTIANGWSRNVLVHQIESGLCEREGRAVTNFSATLPGADNVWIHGCGMVAHWTIPLAREGAAIVVRGEGDDPHAPDRIDYEVRGGPGGVEIVPPPVAQTTGSRLRRKAATFRSRESEGTGTPSMNEPRYRDQETVQCGHRRLQGAP</sequence>
<dbReference type="EMBL" id="FMID01000028">
    <property type="protein sequence ID" value="SCL75301.1"/>
    <property type="molecule type" value="Genomic_DNA"/>
</dbReference>
<evidence type="ECO:0000313" key="3">
    <source>
        <dbReference type="EMBL" id="SCL75301.1"/>
    </source>
</evidence>
<name>A0A1M4MK39_9EURY</name>
<dbReference type="AlphaFoldDB" id="A0A1M4MK39"/>
<gene>
    <name evidence="3" type="ORF">L21_1197</name>
</gene>